<dbReference type="Proteomes" id="UP000094569">
    <property type="component" value="Unassembled WGS sequence"/>
</dbReference>
<dbReference type="EMBL" id="JXNT01000001">
    <property type="protein sequence ID" value="ODM23465.1"/>
    <property type="molecule type" value="Genomic_DNA"/>
</dbReference>
<protein>
    <recommendedName>
        <fullName evidence="4">HNH domain-containing protein</fullName>
    </recommendedName>
</protein>
<dbReference type="PANTHER" id="PTHR37827">
    <property type="entry name" value="TUDOR DOMAIN-CONTAINING PROTEIN"/>
    <property type="match status" value="1"/>
</dbReference>
<accession>A0A1E3BR87</accession>
<evidence type="ECO:0000313" key="2">
    <source>
        <dbReference type="EMBL" id="ODM23465.1"/>
    </source>
</evidence>
<name>A0A1E3BR87_ASPCR</name>
<comment type="caution">
    <text evidence="2">The sequence shown here is derived from an EMBL/GenBank/DDBJ whole genome shotgun (WGS) entry which is preliminary data.</text>
</comment>
<evidence type="ECO:0008006" key="4">
    <source>
        <dbReference type="Google" id="ProtNLM"/>
    </source>
</evidence>
<evidence type="ECO:0000256" key="1">
    <source>
        <dbReference type="SAM" id="MobiDB-lite"/>
    </source>
</evidence>
<dbReference type="AlphaFoldDB" id="A0A1E3BR87"/>
<keyword evidence="3" id="KW-1185">Reference proteome</keyword>
<proteinExistence type="predicted"/>
<dbReference type="VEuPathDB" id="FungiDB:SI65_01054"/>
<evidence type="ECO:0000313" key="3">
    <source>
        <dbReference type="Proteomes" id="UP000094569"/>
    </source>
</evidence>
<dbReference type="STRING" id="573508.A0A1E3BR87"/>
<sequence>MNSSNYEVFRDILSGIIVAKSNERPRESSKRKANKARRNNTSSSNNNVKATPVVKTEPFQRANPEDLAEFVDFLASEIFTHLPDTLQSLSYSTTQQDPSLRTDVYPTPLPTSLIEALSSTLPSTVTETLTVYGLIPDPADIPETLLSPLLNEYVSSVTAGPPVWASTRTDACEICERDWIPLSYHHLIPRAMHEKVRKRGWHEEWMLNSVAWLCRACHSFVHRMAGNEELAREWYTVERILEREDVQDWARWVSRIRWKKT</sequence>
<organism evidence="2 3">
    <name type="scientific">Aspergillus cristatus</name>
    <name type="common">Chinese Fuzhuan brick tea-fermentation fungus</name>
    <name type="synonym">Eurotium cristatum</name>
    <dbReference type="NCBI Taxonomy" id="573508"/>
    <lineage>
        <taxon>Eukaryota</taxon>
        <taxon>Fungi</taxon>
        <taxon>Dikarya</taxon>
        <taxon>Ascomycota</taxon>
        <taxon>Pezizomycotina</taxon>
        <taxon>Eurotiomycetes</taxon>
        <taxon>Eurotiomycetidae</taxon>
        <taxon>Eurotiales</taxon>
        <taxon>Aspergillaceae</taxon>
        <taxon>Aspergillus</taxon>
        <taxon>Aspergillus subgen. Aspergillus</taxon>
    </lineage>
</organism>
<feature type="region of interest" description="Disordered" evidence="1">
    <location>
        <begin position="22"/>
        <end position="60"/>
    </location>
</feature>
<reference evidence="2 3" key="1">
    <citation type="journal article" date="2016" name="BMC Genomics">
        <title>Comparative genomic and transcriptomic analyses of the Fuzhuan brick tea-fermentation fungus Aspergillus cristatus.</title>
        <authorList>
            <person name="Ge Y."/>
            <person name="Wang Y."/>
            <person name="Liu Y."/>
            <person name="Tan Y."/>
            <person name="Ren X."/>
            <person name="Zhang X."/>
            <person name="Hyde K.D."/>
            <person name="Liu Y."/>
            <person name="Liu Z."/>
        </authorList>
    </citation>
    <scope>NUCLEOTIDE SEQUENCE [LARGE SCALE GENOMIC DNA]</scope>
    <source>
        <strain evidence="2 3">GZAAS20.1005</strain>
    </source>
</reference>
<gene>
    <name evidence="2" type="ORF">SI65_01054</name>
</gene>
<feature type="compositionally biased region" description="Low complexity" evidence="1">
    <location>
        <begin position="39"/>
        <end position="51"/>
    </location>
</feature>
<dbReference type="OrthoDB" id="4850648at2759"/>
<dbReference type="PANTHER" id="PTHR37827:SF1">
    <property type="entry name" value="HNH DOMAIN-CONTAINING PROTEIN"/>
    <property type="match status" value="1"/>
</dbReference>